<dbReference type="PANTHER" id="PTHR33744">
    <property type="entry name" value="CARBOHYDRATE DIACID REGULATOR"/>
    <property type="match status" value="1"/>
</dbReference>
<dbReference type="InterPro" id="IPR051448">
    <property type="entry name" value="CdaR-like_regulators"/>
</dbReference>
<protein>
    <recommendedName>
        <fullName evidence="7">Transcriptional regulator</fullName>
    </recommendedName>
</protein>
<evidence type="ECO:0000256" key="2">
    <source>
        <dbReference type="SAM" id="MobiDB-lite"/>
    </source>
</evidence>
<reference evidence="5" key="1">
    <citation type="submission" date="2021-01" db="EMBL/GenBank/DDBJ databases">
        <title>Whole genome shotgun sequence of Actinoplanes cyaneus NBRC 14990.</title>
        <authorList>
            <person name="Komaki H."/>
            <person name="Tamura T."/>
        </authorList>
    </citation>
    <scope>NUCLEOTIDE SEQUENCE</scope>
    <source>
        <strain evidence="5">NBRC 14990</strain>
    </source>
</reference>
<dbReference type="InterPro" id="IPR042070">
    <property type="entry name" value="PucR_C-HTH_sf"/>
</dbReference>
<dbReference type="InterPro" id="IPR041522">
    <property type="entry name" value="CdaR_GGDEF"/>
</dbReference>
<organism evidence="5 6">
    <name type="scientific">Actinoplanes cyaneus</name>
    <dbReference type="NCBI Taxonomy" id="52696"/>
    <lineage>
        <taxon>Bacteria</taxon>
        <taxon>Bacillati</taxon>
        <taxon>Actinomycetota</taxon>
        <taxon>Actinomycetes</taxon>
        <taxon>Micromonosporales</taxon>
        <taxon>Micromonosporaceae</taxon>
        <taxon>Actinoplanes</taxon>
    </lineage>
</organism>
<dbReference type="PANTHER" id="PTHR33744:SF1">
    <property type="entry name" value="DNA-BINDING TRANSCRIPTIONAL ACTIVATOR ADER"/>
    <property type="match status" value="1"/>
</dbReference>
<dbReference type="EMBL" id="BOMH01000024">
    <property type="protein sequence ID" value="GID65324.1"/>
    <property type="molecule type" value="Genomic_DNA"/>
</dbReference>
<feature type="domain" description="PucR C-terminal helix-turn-helix" evidence="3">
    <location>
        <begin position="414"/>
        <end position="467"/>
    </location>
</feature>
<gene>
    <name evidence="5" type="ORF">Acy02nite_32050</name>
</gene>
<sequence>MVQNAAARQTGPLVSAARAALEWPVVSARTAELFRLGAQAALDPPAEWIEALHAGSLSGERMRPVADDPVLVAAVRRSNVANLRQWTEANIRNPGRRVPANLGPEVLDTARDLVRRGLDQRALDSYRTGQTVAWRRWMEICFGLDASPAQLRALLDVSALSISTFIEDTIAAVSARMEAERAELTRGAHAERRAVVSLLLEGAPISRARAEAQLGYRLTGPHTAAIVWTTSASAQLEAAAESLMRASGAGHRLTVVAGATVLWLWLPVAAIPTTVTGSIGQPITSPTGPLGTRSAAGVGDLATTSGSHPFPAAKTSDTATAGEAKEPTSAEPGAIDPDVLIAIGRPGTDVAGFRRSHLDALATQRMMTRLASPQRIAHYRDIQLAALLTTDPDRAGEFVAETLGDLRHADAETRETVAVYVREQCNTQRTAERLFTHRNTVVRRLSRADRLLPRPLSDNVVAVAAALEVLRWQG</sequence>
<evidence type="ECO:0000313" key="5">
    <source>
        <dbReference type="EMBL" id="GID65324.1"/>
    </source>
</evidence>
<dbReference type="Gene3D" id="1.10.10.2840">
    <property type="entry name" value="PucR C-terminal helix-turn-helix domain"/>
    <property type="match status" value="1"/>
</dbReference>
<proteinExistence type="inferred from homology"/>
<dbReference type="AlphaFoldDB" id="A0A919IGM4"/>
<comment type="caution">
    <text evidence="5">The sequence shown here is derived from an EMBL/GenBank/DDBJ whole genome shotgun (WGS) entry which is preliminary data.</text>
</comment>
<keyword evidence="6" id="KW-1185">Reference proteome</keyword>
<accession>A0A919IGM4</accession>
<dbReference type="Proteomes" id="UP000619479">
    <property type="component" value="Unassembled WGS sequence"/>
</dbReference>
<dbReference type="Pfam" id="PF13556">
    <property type="entry name" value="HTH_30"/>
    <property type="match status" value="1"/>
</dbReference>
<feature type="domain" description="CdaR GGDEF-like" evidence="4">
    <location>
        <begin position="209"/>
        <end position="366"/>
    </location>
</feature>
<comment type="similarity">
    <text evidence="1">Belongs to the CdaR family.</text>
</comment>
<evidence type="ECO:0000313" key="6">
    <source>
        <dbReference type="Proteomes" id="UP000619479"/>
    </source>
</evidence>
<feature type="region of interest" description="Disordered" evidence="2">
    <location>
        <begin position="282"/>
        <end position="334"/>
    </location>
</feature>
<dbReference type="RefSeq" id="WP_203741290.1">
    <property type="nucleotide sequence ID" value="NZ_BAAAUC010000018.1"/>
</dbReference>
<evidence type="ECO:0008006" key="7">
    <source>
        <dbReference type="Google" id="ProtNLM"/>
    </source>
</evidence>
<evidence type="ECO:0000259" key="4">
    <source>
        <dbReference type="Pfam" id="PF17853"/>
    </source>
</evidence>
<name>A0A919IGM4_9ACTN</name>
<dbReference type="InterPro" id="IPR025736">
    <property type="entry name" value="PucR_C-HTH_dom"/>
</dbReference>
<dbReference type="Pfam" id="PF17853">
    <property type="entry name" value="GGDEF_2"/>
    <property type="match status" value="1"/>
</dbReference>
<evidence type="ECO:0000256" key="1">
    <source>
        <dbReference type="ARBA" id="ARBA00006754"/>
    </source>
</evidence>
<evidence type="ECO:0000259" key="3">
    <source>
        <dbReference type="Pfam" id="PF13556"/>
    </source>
</evidence>